<dbReference type="VEuPathDB" id="FungiDB:BO80DRAFT_137775"/>
<dbReference type="Proteomes" id="UP000249402">
    <property type="component" value="Unassembled WGS sequence"/>
</dbReference>
<protein>
    <submittedName>
        <fullName evidence="2">Uncharacterized protein</fullName>
    </submittedName>
</protein>
<name>A0A395HDB0_9EURO</name>
<feature type="transmembrane region" description="Helical" evidence="1">
    <location>
        <begin position="40"/>
        <end position="57"/>
    </location>
</feature>
<feature type="transmembrane region" description="Helical" evidence="1">
    <location>
        <begin position="63"/>
        <end position="79"/>
    </location>
</feature>
<keyword evidence="1" id="KW-0812">Transmembrane</keyword>
<accession>A0A395HDB0</accession>
<keyword evidence="3" id="KW-1185">Reference proteome</keyword>
<organism evidence="2 3">
    <name type="scientific">Aspergillus ibericus CBS 121593</name>
    <dbReference type="NCBI Taxonomy" id="1448316"/>
    <lineage>
        <taxon>Eukaryota</taxon>
        <taxon>Fungi</taxon>
        <taxon>Dikarya</taxon>
        <taxon>Ascomycota</taxon>
        <taxon>Pezizomycotina</taxon>
        <taxon>Eurotiomycetes</taxon>
        <taxon>Eurotiomycetidae</taxon>
        <taxon>Eurotiales</taxon>
        <taxon>Aspergillaceae</taxon>
        <taxon>Aspergillus</taxon>
        <taxon>Aspergillus subgen. Circumdati</taxon>
    </lineage>
</organism>
<evidence type="ECO:0000313" key="3">
    <source>
        <dbReference type="Proteomes" id="UP000249402"/>
    </source>
</evidence>
<evidence type="ECO:0000256" key="1">
    <source>
        <dbReference type="SAM" id="Phobius"/>
    </source>
</evidence>
<evidence type="ECO:0000313" key="2">
    <source>
        <dbReference type="EMBL" id="RAL05489.1"/>
    </source>
</evidence>
<keyword evidence="1" id="KW-0472">Membrane</keyword>
<dbReference type="AlphaFoldDB" id="A0A395HDB0"/>
<proteinExistence type="predicted"/>
<sequence length="95" mass="11227">MLLLTLNFRGGRLTDRRRQADGIFQRTREGTPGTHPPEPCLYFFFFLTLWLLIFVPLGPSSDAFGMNFFFTFYLVHPLVRSKFIELRRGKKKVKR</sequence>
<dbReference type="RefSeq" id="XP_025579816.1">
    <property type="nucleotide sequence ID" value="XM_025713655.1"/>
</dbReference>
<gene>
    <name evidence="2" type="ORF">BO80DRAFT_137775</name>
</gene>
<reference evidence="2 3" key="1">
    <citation type="submission" date="2018-02" db="EMBL/GenBank/DDBJ databases">
        <title>The genomes of Aspergillus section Nigri reveals drivers in fungal speciation.</title>
        <authorList>
            <consortium name="DOE Joint Genome Institute"/>
            <person name="Vesth T.C."/>
            <person name="Nybo J."/>
            <person name="Theobald S."/>
            <person name="Brandl J."/>
            <person name="Frisvad J.C."/>
            <person name="Nielsen K.F."/>
            <person name="Lyhne E.K."/>
            <person name="Kogle M.E."/>
            <person name="Kuo A."/>
            <person name="Riley R."/>
            <person name="Clum A."/>
            <person name="Nolan M."/>
            <person name="Lipzen A."/>
            <person name="Salamov A."/>
            <person name="Henrissat B."/>
            <person name="Wiebenga A."/>
            <person name="De vries R.P."/>
            <person name="Grigoriev I.V."/>
            <person name="Mortensen U.H."/>
            <person name="Andersen M.R."/>
            <person name="Baker S.E."/>
        </authorList>
    </citation>
    <scope>NUCLEOTIDE SEQUENCE [LARGE SCALE GENOMIC DNA]</scope>
    <source>
        <strain evidence="2 3">CBS 121593</strain>
    </source>
</reference>
<keyword evidence="1" id="KW-1133">Transmembrane helix</keyword>
<dbReference type="GeneID" id="37218520"/>
<dbReference type="EMBL" id="KZ824421">
    <property type="protein sequence ID" value="RAL05489.1"/>
    <property type="molecule type" value="Genomic_DNA"/>
</dbReference>